<organism evidence="1 2">
    <name type="scientific">Campylobacter iguaniorum</name>
    <dbReference type="NCBI Taxonomy" id="1244531"/>
    <lineage>
        <taxon>Bacteria</taxon>
        <taxon>Pseudomonadati</taxon>
        <taxon>Campylobacterota</taxon>
        <taxon>Epsilonproteobacteria</taxon>
        <taxon>Campylobacterales</taxon>
        <taxon>Campylobacteraceae</taxon>
        <taxon>Campylobacter</taxon>
    </lineage>
</organism>
<dbReference type="EMBL" id="CP009043">
    <property type="protein sequence ID" value="AII14965.1"/>
    <property type="molecule type" value="Genomic_DNA"/>
</dbReference>
<protein>
    <submittedName>
        <fullName evidence="1">Putative nitrous oxide-regulated protein</fullName>
    </submittedName>
</protein>
<accession>A0A076F9S6</accession>
<sequence>MTEQKFTEQISTVAKFIQIYCDNNHAKAQKSNANLELIYKNTSLNQSVNYNLCKECEHLLLYANERLQNCPHDEKPKCRKCPHICYEKSELKFMVKVMRSSGIKLGLSKIKSLFQR</sequence>
<dbReference type="NCBIfam" id="NF007718">
    <property type="entry name" value="PRK10410.2-2"/>
    <property type="match status" value="1"/>
</dbReference>
<evidence type="ECO:0000313" key="2">
    <source>
        <dbReference type="Proteomes" id="UP000028486"/>
    </source>
</evidence>
<dbReference type="STRING" id="1244531.CIG2463D_1222"/>
<proteinExistence type="predicted"/>
<dbReference type="OrthoDB" id="5344095at2"/>
<evidence type="ECO:0000313" key="1">
    <source>
        <dbReference type="EMBL" id="AII14965.1"/>
    </source>
</evidence>
<gene>
    <name evidence="1" type="ORF">CIG1485E_1131</name>
</gene>
<dbReference type="RefSeq" id="WP_038454549.1">
    <property type="nucleotide sequence ID" value="NZ_CP009043.1"/>
</dbReference>
<dbReference type="KEGG" id="caj:CIG1485E_1131"/>
<reference evidence="2" key="1">
    <citation type="journal article" date="2014" name="Genome Announc.">
        <title>Complete Genome Sequence of Campylobacter iguaniorum Strain 1485ET, Isolated from a Bearded Dragon (Pogona vitticeps).</title>
        <authorList>
            <person name="Gilbert M.J."/>
            <person name="Miller W.G."/>
            <person name="Yee E."/>
            <person name="Kik M."/>
            <person name="Wagenaar J.A."/>
            <person name="Duim B."/>
        </authorList>
    </citation>
    <scope>NUCLEOTIDE SEQUENCE [LARGE SCALE GENOMIC DNA]</scope>
    <source>
        <strain evidence="2">1485E</strain>
    </source>
</reference>
<dbReference type="HOGENOM" id="CLU_138593_0_1_7"/>
<dbReference type="AlphaFoldDB" id="A0A076F9S6"/>
<keyword evidence="2" id="KW-1185">Reference proteome</keyword>
<dbReference type="Proteomes" id="UP000028486">
    <property type="component" value="Chromosome"/>
</dbReference>
<dbReference type="eggNOG" id="ENOG5033MMY">
    <property type="taxonomic scope" value="Bacteria"/>
</dbReference>
<name>A0A076F9S6_9BACT</name>
<dbReference type="Pfam" id="PF11756">
    <property type="entry name" value="YgbA_NO"/>
    <property type="match status" value="1"/>
</dbReference>
<dbReference type="InterPro" id="IPR020483">
    <property type="entry name" value="Uncharacterised_YgbA"/>
</dbReference>